<gene>
    <name evidence="2" type="ORF">GO621_14460</name>
</gene>
<dbReference type="Pfam" id="PF07610">
    <property type="entry name" value="DUF1573"/>
    <property type="match status" value="1"/>
</dbReference>
<accession>A0A7K1SZJ1</accession>
<evidence type="ECO:0000256" key="1">
    <source>
        <dbReference type="SAM" id="SignalP"/>
    </source>
</evidence>
<evidence type="ECO:0000313" key="2">
    <source>
        <dbReference type="EMBL" id="MVN22729.1"/>
    </source>
</evidence>
<organism evidence="2 3">
    <name type="scientific">Mucilaginibacter arboris</name>
    <dbReference type="NCBI Taxonomy" id="2682090"/>
    <lineage>
        <taxon>Bacteria</taxon>
        <taxon>Pseudomonadati</taxon>
        <taxon>Bacteroidota</taxon>
        <taxon>Sphingobacteriia</taxon>
        <taxon>Sphingobacteriales</taxon>
        <taxon>Sphingobacteriaceae</taxon>
        <taxon>Mucilaginibacter</taxon>
    </lineage>
</organism>
<dbReference type="InterPro" id="IPR013783">
    <property type="entry name" value="Ig-like_fold"/>
</dbReference>
<feature type="signal peptide" evidence="1">
    <location>
        <begin position="1"/>
        <end position="21"/>
    </location>
</feature>
<dbReference type="PANTHER" id="PTHR37833">
    <property type="entry name" value="LIPOPROTEIN-RELATED"/>
    <property type="match status" value="1"/>
</dbReference>
<dbReference type="Proteomes" id="UP000462014">
    <property type="component" value="Unassembled WGS sequence"/>
</dbReference>
<protein>
    <submittedName>
        <fullName evidence="2">DUF1573 domain-containing protein</fullName>
    </submittedName>
</protein>
<reference evidence="2 3" key="1">
    <citation type="submission" date="2019-12" db="EMBL/GenBank/DDBJ databases">
        <title>Mucilaginibacter sp. HMF7410 genome sequencing and assembly.</title>
        <authorList>
            <person name="Kang H."/>
            <person name="Cha I."/>
            <person name="Kim H."/>
            <person name="Joh K."/>
        </authorList>
    </citation>
    <scope>NUCLEOTIDE SEQUENCE [LARGE SCALE GENOMIC DNA]</scope>
    <source>
        <strain evidence="2 3">HMF7410</strain>
    </source>
</reference>
<keyword evidence="1" id="KW-0732">Signal</keyword>
<dbReference type="EMBL" id="WPIK01000013">
    <property type="protein sequence ID" value="MVN22729.1"/>
    <property type="molecule type" value="Genomic_DNA"/>
</dbReference>
<comment type="caution">
    <text evidence="2">The sequence shown here is derived from an EMBL/GenBank/DDBJ whole genome shotgun (WGS) entry which is preliminary data.</text>
</comment>
<keyword evidence="3" id="KW-1185">Reference proteome</keyword>
<dbReference type="PROSITE" id="PS51257">
    <property type="entry name" value="PROKAR_LIPOPROTEIN"/>
    <property type="match status" value="1"/>
</dbReference>
<dbReference type="AlphaFoldDB" id="A0A7K1SZJ1"/>
<dbReference type="Gene3D" id="2.60.40.10">
    <property type="entry name" value="Immunoglobulins"/>
    <property type="match status" value="1"/>
</dbReference>
<evidence type="ECO:0000313" key="3">
    <source>
        <dbReference type="Proteomes" id="UP000462014"/>
    </source>
</evidence>
<feature type="chain" id="PRO_5029700449" evidence="1">
    <location>
        <begin position="22"/>
        <end position="140"/>
    </location>
</feature>
<dbReference type="InterPro" id="IPR011467">
    <property type="entry name" value="DUF1573"/>
</dbReference>
<proteinExistence type="predicted"/>
<sequence length="140" mass="14992">MKKYMMMLATVSMLMACNQQNNTGKTTEANAATGNGAVLKFDKEIYDFGKIKAGDKVSYSYSFVNAGKSPLIITDAVASCGCTIPSWPKKPINPGAKEAIKVIFNSEGKSGLIDKQITITANTVPAQTLVHLIGEVETKK</sequence>
<dbReference type="PANTHER" id="PTHR37833:SF1">
    <property type="entry name" value="SIGNAL PEPTIDE PROTEIN"/>
    <property type="match status" value="1"/>
</dbReference>
<name>A0A7K1SZJ1_9SPHI</name>
<dbReference type="RefSeq" id="WP_157568277.1">
    <property type="nucleotide sequence ID" value="NZ_WPIK01000013.1"/>
</dbReference>